<gene>
    <name evidence="2" type="ORF">N7G274_008380</name>
</gene>
<evidence type="ECO:0000313" key="3">
    <source>
        <dbReference type="Proteomes" id="UP001590950"/>
    </source>
</evidence>
<feature type="compositionally biased region" description="Polar residues" evidence="1">
    <location>
        <begin position="1"/>
        <end position="20"/>
    </location>
</feature>
<feature type="region of interest" description="Disordered" evidence="1">
    <location>
        <begin position="63"/>
        <end position="82"/>
    </location>
</feature>
<dbReference type="PANTHER" id="PTHR35392">
    <property type="entry name" value="ZN(II)2CYS6 TRANSCRIPTION FACTOR (EUROFUNG)-RELATED-RELATED"/>
    <property type="match status" value="1"/>
</dbReference>
<dbReference type="PANTHER" id="PTHR35392:SF3">
    <property type="entry name" value="ZN(2)-C6 FUNGAL-TYPE DOMAIN-CONTAINING PROTEIN"/>
    <property type="match status" value="1"/>
</dbReference>
<reference evidence="2 3" key="1">
    <citation type="submission" date="2024-09" db="EMBL/GenBank/DDBJ databases">
        <title>Rethinking Asexuality: The Enigmatic Case of Functional Sexual Genes in Lepraria (Stereocaulaceae).</title>
        <authorList>
            <person name="Doellman M."/>
            <person name="Sun Y."/>
            <person name="Barcenas-Pena A."/>
            <person name="Lumbsch H.T."/>
            <person name="Grewe F."/>
        </authorList>
    </citation>
    <scope>NUCLEOTIDE SEQUENCE [LARGE SCALE GENOMIC DNA]</scope>
    <source>
        <strain evidence="2 3">Mercado 3170</strain>
    </source>
</reference>
<protein>
    <recommendedName>
        <fullName evidence="4">Zn(2)-C6 fungal-type domain-containing protein</fullName>
    </recommendedName>
</protein>
<evidence type="ECO:0008006" key="4">
    <source>
        <dbReference type="Google" id="ProtNLM"/>
    </source>
</evidence>
<name>A0ABR4A686_9LECA</name>
<dbReference type="Proteomes" id="UP001590950">
    <property type="component" value="Unassembled WGS sequence"/>
</dbReference>
<evidence type="ECO:0000313" key="2">
    <source>
        <dbReference type="EMBL" id="KAL2038858.1"/>
    </source>
</evidence>
<evidence type="ECO:0000256" key="1">
    <source>
        <dbReference type="SAM" id="MobiDB-lite"/>
    </source>
</evidence>
<keyword evidence="3" id="KW-1185">Reference proteome</keyword>
<feature type="compositionally biased region" description="Basic and acidic residues" evidence="1">
    <location>
        <begin position="36"/>
        <end position="53"/>
    </location>
</feature>
<organism evidence="2 3">
    <name type="scientific">Stereocaulon virgatum</name>
    <dbReference type="NCBI Taxonomy" id="373712"/>
    <lineage>
        <taxon>Eukaryota</taxon>
        <taxon>Fungi</taxon>
        <taxon>Dikarya</taxon>
        <taxon>Ascomycota</taxon>
        <taxon>Pezizomycotina</taxon>
        <taxon>Lecanoromycetes</taxon>
        <taxon>OSLEUM clade</taxon>
        <taxon>Lecanoromycetidae</taxon>
        <taxon>Lecanorales</taxon>
        <taxon>Lecanorineae</taxon>
        <taxon>Stereocaulaceae</taxon>
        <taxon>Stereocaulon</taxon>
    </lineage>
</organism>
<feature type="region of interest" description="Disordered" evidence="1">
    <location>
        <begin position="124"/>
        <end position="143"/>
    </location>
</feature>
<dbReference type="EMBL" id="JBEFKJ010000029">
    <property type="protein sequence ID" value="KAL2038858.1"/>
    <property type="molecule type" value="Genomic_DNA"/>
</dbReference>
<feature type="region of interest" description="Disordered" evidence="1">
    <location>
        <begin position="225"/>
        <end position="274"/>
    </location>
</feature>
<proteinExistence type="predicted"/>
<accession>A0ABR4A686</accession>
<comment type="caution">
    <text evidence="2">The sequence shown here is derived from an EMBL/GenBank/DDBJ whole genome shotgun (WGS) entry which is preliminary data.</text>
</comment>
<sequence>MPPSSQPDNTGQDASQVNDTEIQKRPLIGIPNSYDDYGHLSRFHDPTTGHPHESFQTYQYLPEHKVSHGPPSSFKRTSLDEQTRAPVPLEGPLPTAPGFVFDLSQASAGTLSPRQATHGSEATLGHAQNYTPTFVHTPSRGSGTTFVTPGSSPYLNAVDSGRFDVLAGMTLEAHSNSAYEAHEFGSTLDTQHPTVQQKLGYPSRVASPWNPSEVDELEPQIMLGSQRTQQSKDADVDNASTHTQGAISHKRGVSSLETSKRKREPLSSDSRNRAAKMRKRRVCLRCRLLHQHCGDGDPCPSCRDIQGTAIVWNMNCFRASVNEVQVYRTAAISFPDGLPKITQWVDKSNQVVRLYNIGLADAHPEPLERPIFTVRCCQYTDELPENYLKRCWTSDGGSKKILLPKYAIKNLQRTIISKKLDATLNTNYTKLLGELSFEQGEIVSTTLTAAASFSRNGEKRENRDMIHGALKIAIITRLISKSFNLTSSEPLGIPQDTDPTSPYYQRIPIPPILDYQIDRAWMDKMQELRKDVVCHLKKMIMKHERENWYTIFLTIMVLLSNLEFLYQHQHQQMLRHCGPDYNPSAMMESWQHSAKILITYFHAIFRGNLPIVMKWTKEDEEAAGLDEQARTYLAKLKGMVESQEKSLRELAKGEPYKPLVWLSTLLLENEGDSAPPRDKDVLER</sequence>
<feature type="region of interest" description="Disordered" evidence="1">
    <location>
        <begin position="1"/>
        <end position="54"/>
    </location>
</feature>
<dbReference type="InterPro" id="IPR052973">
    <property type="entry name" value="Fungal_sec-metab_reg_TF"/>
</dbReference>